<gene>
    <name evidence="2" type="ORF">V1478_009988</name>
</gene>
<dbReference type="EMBL" id="JAUDFV010000144">
    <property type="protein sequence ID" value="KAL2720942.1"/>
    <property type="molecule type" value="Genomic_DNA"/>
</dbReference>
<keyword evidence="3" id="KW-1185">Reference proteome</keyword>
<feature type="region of interest" description="Disordered" evidence="1">
    <location>
        <begin position="1"/>
        <end position="22"/>
    </location>
</feature>
<proteinExistence type="predicted"/>
<comment type="caution">
    <text evidence="2">The sequence shown here is derived from an EMBL/GenBank/DDBJ whole genome shotgun (WGS) entry which is preliminary data.</text>
</comment>
<evidence type="ECO:0000313" key="3">
    <source>
        <dbReference type="Proteomes" id="UP001607302"/>
    </source>
</evidence>
<accession>A0ABD2AK12</accession>
<dbReference type="Proteomes" id="UP001607302">
    <property type="component" value="Unassembled WGS sequence"/>
</dbReference>
<protein>
    <submittedName>
        <fullName evidence="2">Uncharacterized protein</fullName>
    </submittedName>
</protein>
<evidence type="ECO:0000256" key="1">
    <source>
        <dbReference type="SAM" id="MobiDB-lite"/>
    </source>
</evidence>
<evidence type="ECO:0000313" key="2">
    <source>
        <dbReference type="EMBL" id="KAL2720942.1"/>
    </source>
</evidence>
<reference evidence="2 3" key="1">
    <citation type="journal article" date="2024" name="Ann. Entomol. Soc. Am.">
        <title>Genomic analyses of the southern and eastern yellowjacket wasps (Hymenoptera: Vespidae) reveal evolutionary signatures of social life.</title>
        <authorList>
            <person name="Catto M.A."/>
            <person name="Caine P.B."/>
            <person name="Orr S.E."/>
            <person name="Hunt B.G."/>
            <person name="Goodisman M.A.D."/>
        </authorList>
    </citation>
    <scope>NUCLEOTIDE SEQUENCE [LARGE SCALE GENOMIC DNA]</scope>
    <source>
        <strain evidence="2">233</strain>
        <tissue evidence="2">Head and thorax</tissue>
    </source>
</reference>
<dbReference type="AlphaFoldDB" id="A0ABD2AK12"/>
<feature type="non-terminal residue" evidence="2">
    <location>
        <position position="202"/>
    </location>
</feature>
<sequence>MKFVGALGPSRRRSSSSTVAGETSKNALFERYAAGYSCEEEGAEPQATLRVARFDGTRADASNYSPIFAAAAQSSAFKHREWLVDQSLTIRTIVPRLPQICSTLTFGFQREVEDENQREWKEDDIEFVPNRIRVVSVYRRKRNYGEFARKAEDLWTMGVADRARCLNIWNDPDGWVTPRKTCGESVTKRSTAGGLQMPGDYG</sequence>
<name>A0ABD2AK12_VESSQ</name>
<organism evidence="2 3">
    <name type="scientific">Vespula squamosa</name>
    <name type="common">Southern yellow jacket</name>
    <name type="synonym">Wasp</name>
    <dbReference type="NCBI Taxonomy" id="30214"/>
    <lineage>
        <taxon>Eukaryota</taxon>
        <taxon>Metazoa</taxon>
        <taxon>Ecdysozoa</taxon>
        <taxon>Arthropoda</taxon>
        <taxon>Hexapoda</taxon>
        <taxon>Insecta</taxon>
        <taxon>Pterygota</taxon>
        <taxon>Neoptera</taxon>
        <taxon>Endopterygota</taxon>
        <taxon>Hymenoptera</taxon>
        <taxon>Apocrita</taxon>
        <taxon>Aculeata</taxon>
        <taxon>Vespoidea</taxon>
        <taxon>Vespidae</taxon>
        <taxon>Vespinae</taxon>
        <taxon>Vespula</taxon>
    </lineage>
</organism>